<reference evidence="3 4" key="1">
    <citation type="submission" date="2019-07" db="EMBL/GenBank/DDBJ databases">
        <authorList>
            <person name="Kim J."/>
        </authorList>
    </citation>
    <scope>NUCLEOTIDE SEQUENCE [LARGE SCALE GENOMIC DNA]</scope>
    <source>
        <strain evidence="3 4">JC52</strain>
    </source>
</reference>
<name>A0A559JSN5_9BACL</name>
<dbReference type="Gene3D" id="1.10.260.40">
    <property type="entry name" value="lambda repressor-like DNA-binding domains"/>
    <property type="match status" value="1"/>
</dbReference>
<comment type="caution">
    <text evidence="3">The sequence shown here is derived from an EMBL/GenBank/DDBJ whole genome shotgun (WGS) entry which is preliminary data.</text>
</comment>
<accession>A0A559JSN5</accession>
<keyword evidence="4" id="KW-1185">Reference proteome</keyword>
<dbReference type="OrthoDB" id="9808239at2"/>
<dbReference type="SUPFAM" id="SSF47413">
    <property type="entry name" value="lambda repressor-like DNA-binding domains"/>
    <property type="match status" value="1"/>
</dbReference>
<dbReference type="RefSeq" id="WP_144854255.1">
    <property type="nucleotide sequence ID" value="NZ_VNJI01000064.1"/>
</dbReference>
<dbReference type="PANTHER" id="PTHR46558">
    <property type="entry name" value="TRACRIPTIONAL REGULATORY PROTEIN-RELATED-RELATED"/>
    <property type="match status" value="1"/>
</dbReference>
<organism evidence="3 4">
    <name type="scientific">Paenibacillus cremeus</name>
    <dbReference type="NCBI Taxonomy" id="2163881"/>
    <lineage>
        <taxon>Bacteria</taxon>
        <taxon>Bacillati</taxon>
        <taxon>Bacillota</taxon>
        <taxon>Bacilli</taxon>
        <taxon>Bacillales</taxon>
        <taxon>Paenibacillaceae</taxon>
        <taxon>Paenibacillus</taxon>
    </lineage>
</organism>
<dbReference type="SMART" id="SM00530">
    <property type="entry name" value="HTH_XRE"/>
    <property type="match status" value="1"/>
</dbReference>
<keyword evidence="1" id="KW-0238">DNA-binding</keyword>
<feature type="domain" description="HTH cro/C1-type" evidence="2">
    <location>
        <begin position="10"/>
        <end position="65"/>
    </location>
</feature>
<evidence type="ECO:0000259" key="2">
    <source>
        <dbReference type="PROSITE" id="PS50943"/>
    </source>
</evidence>
<evidence type="ECO:0000256" key="1">
    <source>
        <dbReference type="ARBA" id="ARBA00023125"/>
    </source>
</evidence>
<dbReference type="CDD" id="cd00093">
    <property type="entry name" value="HTH_XRE"/>
    <property type="match status" value="1"/>
</dbReference>
<dbReference type="InterPro" id="IPR010982">
    <property type="entry name" value="Lambda_DNA-bd_dom_sf"/>
</dbReference>
<protein>
    <submittedName>
        <fullName evidence="3">Helix-turn-helix transcriptional regulator</fullName>
    </submittedName>
</protein>
<dbReference type="InterPro" id="IPR001387">
    <property type="entry name" value="Cro/C1-type_HTH"/>
</dbReference>
<dbReference type="PANTHER" id="PTHR46558:SF4">
    <property type="entry name" value="DNA-BIDING PHAGE PROTEIN"/>
    <property type="match status" value="1"/>
</dbReference>
<proteinExistence type="predicted"/>
<dbReference type="Proteomes" id="UP000317036">
    <property type="component" value="Unassembled WGS sequence"/>
</dbReference>
<dbReference type="Pfam" id="PF01381">
    <property type="entry name" value="HTH_3"/>
    <property type="match status" value="1"/>
</dbReference>
<evidence type="ECO:0000313" key="4">
    <source>
        <dbReference type="Proteomes" id="UP000317036"/>
    </source>
</evidence>
<dbReference type="GO" id="GO:0003677">
    <property type="term" value="F:DNA binding"/>
    <property type="evidence" value="ECO:0007669"/>
    <property type="project" value="UniProtKB-KW"/>
</dbReference>
<sequence>MGKNLVGNHIRKLRFNHHEMTQQQLADKVGVTRQTIVALEKGNYSPSLELAFRIAHAFSLPLGEVFFYGDHTQNL</sequence>
<dbReference type="AlphaFoldDB" id="A0A559JSN5"/>
<evidence type="ECO:0000313" key="3">
    <source>
        <dbReference type="EMBL" id="TVY02893.1"/>
    </source>
</evidence>
<gene>
    <name evidence="3" type="ORF">FPZ49_31380</name>
</gene>
<dbReference type="EMBL" id="VNJI01000064">
    <property type="protein sequence ID" value="TVY02893.1"/>
    <property type="molecule type" value="Genomic_DNA"/>
</dbReference>
<dbReference type="PROSITE" id="PS50943">
    <property type="entry name" value="HTH_CROC1"/>
    <property type="match status" value="1"/>
</dbReference>